<sequence>MRKSKGMAEPVRISDVTVVRETDLALLCDIEGEEYWIPKSQIHDDSEVYEDGTEGDLVISAWLAKQKDLAG</sequence>
<reference evidence="1" key="1">
    <citation type="journal article" date="2015" name="Nature">
        <title>Complex archaea that bridge the gap between prokaryotes and eukaryotes.</title>
        <authorList>
            <person name="Spang A."/>
            <person name="Saw J.H."/>
            <person name="Jorgensen S.L."/>
            <person name="Zaremba-Niedzwiedzka K."/>
            <person name="Martijn J."/>
            <person name="Lind A.E."/>
            <person name="van Eijk R."/>
            <person name="Schleper C."/>
            <person name="Guy L."/>
            <person name="Ettema T.J."/>
        </authorList>
    </citation>
    <scope>NUCLEOTIDE SEQUENCE</scope>
</reference>
<organism evidence="1">
    <name type="scientific">marine sediment metagenome</name>
    <dbReference type="NCBI Taxonomy" id="412755"/>
    <lineage>
        <taxon>unclassified sequences</taxon>
        <taxon>metagenomes</taxon>
        <taxon>ecological metagenomes</taxon>
    </lineage>
</organism>
<name>A0A0F9TB64_9ZZZZ</name>
<accession>A0A0F9TB64</accession>
<evidence type="ECO:0000313" key="1">
    <source>
        <dbReference type="EMBL" id="KKN72202.1"/>
    </source>
</evidence>
<gene>
    <name evidence="1" type="ORF">LCGC14_0413390</name>
</gene>
<dbReference type="EMBL" id="LAZR01000367">
    <property type="protein sequence ID" value="KKN72202.1"/>
    <property type="molecule type" value="Genomic_DNA"/>
</dbReference>
<proteinExistence type="predicted"/>
<comment type="caution">
    <text evidence="1">The sequence shown here is derived from an EMBL/GenBank/DDBJ whole genome shotgun (WGS) entry which is preliminary data.</text>
</comment>
<dbReference type="AlphaFoldDB" id="A0A0F9TB64"/>
<protein>
    <submittedName>
        <fullName evidence="1">Uncharacterized protein</fullName>
    </submittedName>
</protein>